<protein>
    <submittedName>
        <fullName evidence="7">Cytochrome c</fullName>
    </submittedName>
</protein>
<dbReference type="RefSeq" id="WP_073254296.1">
    <property type="nucleotide sequence ID" value="NZ_FQZQ01000017.1"/>
</dbReference>
<reference evidence="8" key="1">
    <citation type="submission" date="2016-11" db="EMBL/GenBank/DDBJ databases">
        <authorList>
            <person name="Varghese N."/>
            <person name="Submissions S."/>
        </authorList>
    </citation>
    <scope>NUCLEOTIDE SEQUENCE [LARGE SCALE GENOMIC DNA]</scope>
    <source>
        <strain evidence="8">DSM 100564</strain>
    </source>
</reference>
<dbReference type="GO" id="GO:0020037">
    <property type="term" value="F:heme binding"/>
    <property type="evidence" value="ECO:0007669"/>
    <property type="project" value="InterPro"/>
</dbReference>
<evidence type="ECO:0000256" key="2">
    <source>
        <dbReference type="ARBA" id="ARBA00022723"/>
    </source>
</evidence>
<dbReference type="GO" id="GO:0046872">
    <property type="term" value="F:metal ion binding"/>
    <property type="evidence" value="ECO:0007669"/>
    <property type="project" value="UniProtKB-KW"/>
</dbReference>
<evidence type="ECO:0000256" key="4">
    <source>
        <dbReference type="PROSITE-ProRule" id="PRU00433"/>
    </source>
</evidence>
<keyword evidence="1 4" id="KW-0349">Heme</keyword>
<sequence>MQKAILTMAILTAGMASAEGATKGEALYLEHCATCHGLDLDGQGPMAGVMVIKPVDLTALTSGNQGVFPVERVVKRIDGRDPLVAHGSPMPVYGHFFEGGAGALKTASGQPIVTSRAIVELVTYIEGKQQ</sequence>
<dbReference type="Proteomes" id="UP000183982">
    <property type="component" value="Unassembled WGS sequence"/>
</dbReference>
<gene>
    <name evidence="7" type="ORF">SAMN05444000_11736</name>
</gene>
<name>A0A1M6P1M5_9RHOB</name>
<dbReference type="AlphaFoldDB" id="A0A1M6P1M5"/>
<accession>A0A1M6P1M5</accession>
<dbReference type="GO" id="GO:0009055">
    <property type="term" value="F:electron transfer activity"/>
    <property type="evidence" value="ECO:0007669"/>
    <property type="project" value="InterPro"/>
</dbReference>
<evidence type="ECO:0000313" key="7">
    <source>
        <dbReference type="EMBL" id="SHK01814.1"/>
    </source>
</evidence>
<feature type="signal peptide" evidence="5">
    <location>
        <begin position="1"/>
        <end position="18"/>
    </location>
</feature>
<dbReference type="InterPro" id="IPR009056">
    <property type="entry name" value="Cyt_c-like_dom"/>
</dbReference>
<proteinExistence type="predicted"/>
<feature type="chain" id="PRO_5012974631" evidence="5">
    <location>
        <begin position="19"/>
        <end position="130"/>
    </location>
</feature>
<evidence type="ECO:0000313" key="8">
    <source>
        <dbReference type="Proteomes" id="UP000183982"/>
    </source>
</evidence>
<dbReference type="Gene3D" id="1.10.760.10">
    <property type="entry name" value="Cytochrome c-like domain"/>
    <property type="match status" value="1"/>
</dbReference>
<evidence type="ECO:0000256" key="3">
    <source>
        <dbReference type="ARBA" id="ARBA00023004"/>
    </source>
</evidence>
<dbReference type="EMBL" id="FQZQ01000017">
    <property type="protein sequence ID" value="SHK01814.1"/>
    <property type="molecule type" value="Genomic_DNA"/>
</dbReference>
<evidence type="ECO:0000259" key="6">
    <source>
        <dbReference type="PROSITE" id="PS51007"/>
    </source>
</evidence>
<keyword evidence="8" id="KW-1185">Reference proteome</keyword>
<keyword evidence="2 4" id="KW-0479">Metal-binding</keyword>
<keyword evidence="3 4" id="KW-0408">Iron</keyword>
<evidence type="ECO:0000256" key="1">
    <source>
        <dbReference type="ARBA" id="ARBA00022617"/>
    </source>
</evidence>
<evidence type="ECO:0000256" key="5">
    <source>
        <dbReference type="SAM" id="SignalP"/>
    </source>
</evidence>
<keyword evidence="5" id="KW-0732">Signal</keyword>
<dbReference type="OrthoDB" id="335174at2"/>
<dbReference type="Pfam" id="PF00034">
    <property type="entry name" value="Cytochrom_C"/>
    <property type="match status" value="1"/>
</dbReference>
<dbReference type="SUPFAM" id="SSF46626">
    <property type="entry name" value="Cytochrome c"/>
    <property type="match status" value="1"/>
</dbReference>
<feature type="domain" description="Cytochrome c" evidence="6">
    <location>
        <begin position="19"/>
        <end position="129"/>
    </location>
</feature>
<dbReference type="InterPro" id="IPR036909">
    <property type="entry name" value="Cyt_c-like_dom_sf"/>
</dbReference>
<dbReference type="STRING" id="1470563.SAMN05444000_11736"/>
<dbReference type="PROSITE" id="PS51007">
    <property type="entry name" value="CYTC"/>
    <property type="match status" value="1"/>
</dbReference>
<organism evidence="7 8">
    <name type="scientific">Shimia gijangensis</name>
    <dbReference type="NCBI Taxonomy" id="1470563"/>
    <lineage>
        <taxon>Bacteria</taxon>
        <taxon>Pseudomonadati</taxon>
        <taxon>Pseudomonadota</taxon>
        <taxon>Alphaproteobacteria</taxon>
        <taxon>Rhodobacterales</taxon>
        <taxon>Roseobacteraceae</taxon>
    </lineage>
</organism>